<dbReference type="EMBL" id="GBXM01058525">
    <property type="protein sequence ID" value="JAH50052.1"/>
    <property type="molecule type" value="Transcribed_RNA"/>
</dbReference>
<organism evidence="1">
    <name type="scientific">Anguilla anguilla</name>
    <name type="common">European freshwater eel</name>
    <name type="synonym">Muraena anguilla</name>
    <dbReference type="NCBI Taxonomy" id="7936"/>
    <lineage>
        <taxon>Eukaryota</taxon>
        <taxon>Metazoa</taxon>
        <taxon>Chordata</taxon>
        <taxon>Craniata</taxon>
        <taxon>Vertebrata</taxon>
        <taxon>Euteleostomi</taxon>
        <taxon>Actinopterygii</taxon>
        <taxon>Neopterygii</taxon>
        <taxon>Teleostei</taxon>
        <taxon>Anguilliformes</taxon>
        <taxon>Anguillidae</taxon>
        <taxon>Anguilla</taxon>
    </lineage>
</organism>
<accession>A0A0E9T9E4</accession>
<name>A0A0E9T9E4_ANGAN</name>
<dbReference type="AlphaFoldDB" id="A0A0E9T9E4"/>
<protein>
    <submittedName>
        <fullName evidence="1">Uncharacterized protein</fullName>
    </submittedName>
</protein>
<reference evidence="1" key="2">
    <citation type="journal article" date="2015" name="Fish Shellfish Immunol.">
        <title>Early steps in the European eel (Anguilla anguilla)-Vibrio vulnificus interaction in the gills: Role of the RtxA13 toxin.</title>
        <authorList>
            <person name="Callol A."/>
            <person name="Pajuelo D."/>
            <person name="Ebbesson L."/>
            <person name="Teles M."/>
            <person name="MacKenzie S."/>
            <person name="Amaro C."/>
        </authorList>
    </citation>
    <scope>NUCLEOTIDE SEQUENCE</scope>
</reference>
<sequence>MPPFCIPAVTTSQPPNAAYITSNALSTFSQSACLIADCKHMQRRAEHMEI</sequence>
<evidence type="ECO:0000313" key="1">
    <source>
        <dbReference type="EMBL" id="JAH50052.1"/>
    </source>
</evidence>
<reference evidence="1" key="1">
    <citation type="submission" date="2014-11" db="EMBL/GenBank/DDBJ databases">
        <authorList>
            <person name="Amaro Gonzalez C."/>
        </authorList>
    </citation>
    <scope>NUCLEOTIDE SEQUENCE</scope>
</reference>
<proteinExistence type="predicted"/>